<gene>
    <name evidence="1" type="ORF">DW027_27060</name>
</gene>
<sequence length="85" mass="9512">MLVAIYLFVIQYSNSKKNEDILTLLDIEKLGWAENVPIDYYVPDQSNNPKECTMEIWVDGSVSGSDGIITFISSSPLILLESLGR</sequence>
<dbReference type="AlphaFoldDB" id="A0A415K336"/>
<proteinExistence type="predicted"/>
<dbReference type="Proteomes" id="UP000284495">
    <property type="component" value="Unassembled WGS sequence"/>
</dbReference>
<protein>
    <submittedName>
        <fullName evidence="1">Uncharacterized protein</fullName>
    </submittedName>
</protein>
<evidence type="ECO:0000313" key="2">
    <source>
        <dbReference type="Proteomes" id="UP000284495"/>
    </source>
</evidence>
<evidence type="ECO:0000313" key="1">
    <source>
        <dbReference type="EMBL" id="RHL30600.1"/>
    </source>
</evidence>
<name>A0A415K336_9BACE</name>
<accession>A0A415K336</accession>
<dbReference type="EMBL" id="QROO01000067">
    <property type="protein sequence ID" value="RHL30600.1"/>
    <property type="molecule type" value="Genomic_DNA"/>
</dbReference>
<organism evidence="1 2">
    <name type="scientific">Bacteroides xylanisolvens</name>
    <dbReference type="NCBI Taxonomy" id="371601"/>
    <lineage>
        <taxon>Bacteria</taxon>
        <taxon>Pseudomonadati</taxon>
        <taxon>Bacteroidota</taxon>
        <taxon>Bacteroidia</taxon>
        <taxon>Bacteroidales</taxon>
        <taxon>Bacteroidaceae</taxon>
        <taxon>Bacteroides</taxon>
    </lineage>
</organism>
<reference evidence="1 2" key="1">
    <citation type="submission" date="2018-08" db="EMBL/GenBank/DDBJ databases">
        <title>A genome reference for cultivated species of the human gut microbiota.</title>
        <authorList>
            <person name="Zou Y."/>
            <person name="Xue W."/>
            <person name="Luo G."/>
        </authorList>
    </citation>
    <scope>NUCLEOTIDE SEQUENCE [LARGE SCALE GENOMIC DNA]</scope>
    <source>
        <strain evidence="1 2">AF38-2</strain>
    </source>
</reference>
<comment type="caution">
    <text evidence="1">The sequence shown here is derived from an EMBL/GenBank/DDBJ whole genome shotgun (WGS) entry which is preliminary data.</text>
</comment>